<dbReference type="OrthoDB" id="2679825at2759"/>
<dbReference type="AlphaFoldDB" id="A0A2B7YHL1"/>
<accession>A0A2B7YHL1</accession>
<dbReference type="Pfam" id="PF21858">
    <property type="entry name" value="DUF6914"/>
    <property type="match status" value="1"/>
</dbReference>
<evidence type="ECO:0000313" key="1">
    <source>
        <dbReference type="EMBL" id="PGH20107.1"/>
    </source>
</evidence>
<dbReference type="InterPro" id="IPR054208">
    <property type="entry name" value="DUF6914"/>
</dbReference>
<reference evidence="1 2" key="1">
    <citation type="submission" date="2017-10" db="EMBL/GenBank/DDBJ databases">
        <title>Comparative genomics in systemic dimorphic fungi from Ajellomycetaceae.</title>
        <authorList>
            <person name="Munoz J.F."/>
            <person name="Mcewen J.G."/>
            <person name="Clay O.K."/>
            <person name="Cuomo C.A."/>
        </authorList>
    </citation>
    <scope>NUCLEOTIDE SEQUENCE [LARGE SCALE GENOMIC DNA]</scope>
    <source>
        <strain evidence="1 2">UAMH7299</strain>
    </source>
</reference>
<evidence type="ECO:0000313" key="2">
    <source>
        <dbReference type="Proteomes" id="UP000224634"/>
    </source>
</evidence>
<comment type="caution">
    <text evidence="1">The sequence shown here is derived from an EMBL/GenBank/DDBJ whole genome shotgun (WGS) entry which is preliminary data.</text>
</comment>
<dbReference type="Proteomes" id="UP000224634">
    <property type="component" value="Unassembled WGS sequence"/>
</dbReference>
<name>A0A2B7YHL1_POLH7</name>
<sequence length="104" mass="12040">MEEPLNNVRNTINLLARILNAKIEDEERLVSIFRSIPVVQDDPNWRCPREQKAVGTSELDWKKIEAHTRQYVGQKTVGGRYVSPDALLRPKPTWDMIENKESVP</sequence>
<organism evidence="1 2">
    <name type="scientific">Polytolypa hystricis (strain UAMH7299)</name>
    <dbReference type="NCBI Taxonomy" id="1447883"/>
    <lineage>
        <taxon>Eukaryota</taxon>
        <taxon>Fungi</taxon>
        <taxon>Dikarya</taxon>
        <taxon>Ascomycota</taxon>
        <taxon>Pezizomycotina</taxon>
        <taxon>Eurotiomycetes</taxon>
        <taxon>Eurotiomycetidae</taxon>
        <taxon>Onygenales</taxon>
        <taxon>Onygenales incertae sedis</taxon>
        <taxon>Polytolypa</taxon>
    </lineage>
</organism>
<dbReference type="EMBL" id="PDNA01000042">
    <property type="protein sequence ID" value="PGH20107.1"/>
    <property type="molecule type" value="Genomic_DNA"/>
</dbReference>
<gene>
    <name evidence="1" type="ORF">AJ80_03675</name>
</gene>
<protein>
    <submittedName>
        <fullName evidence="1">Uncharacterized protein</fullName>
    </submittedName>
</protein>
<proteinExistence type="predicted"/>
<keyword evidence="2" id="KW-1185">Reference proteome</keyword>